<evidence type="ECO:0000313" key="1">
    <source>
        <dbReference type="EMBL" id="HJB39309.1"/>
    </source>
</evidence>
<dbReference type="Proteomes" id="UP000824209">
    <property type="component" value="Unassembled WGS sequence"/>
</dbReference>
<accession>A0A9D2M1W3</accession>
<reference evidence="1" key="1">
    <citation type="journal article" date="2021" name="PeerJ">
        <title>Extensive microbial diversity within the chicken gut microbiome revealed by metagenomics and culture.</title>
        <authorList>
            <person name="Gilroy R."/>
            <person name="Ravi A."/>
            <person name="Getino M."/>
            <person name="Pursley I."/>
            <person name="Horton D.L."/>
            <person name="Alikhan N.F."/>
            <person name="Baker D."/>
            <person name="Gharbi K."/>
            <person name="Hall N."/>
            <person name="Watson M."/>
            <person name="Adriaenssens E.M."/>
            <person name="Foster-Nyarko E."/>
            <person name="Jarju S."/>
            <person name="Secka A."/>
            <person name="Antonio M."/>
            <person name="Oren A."/>
            <person name="Chaudhuri R.R."/>
            <person name="La Ragione R."/>
            <person name="Hildebrand F."/>
            <person name="Pallen M.J."/>
        </authorList>
    </citation>
    <scope>NUCLEOTIDE SEQUENCE</scope>
    <source>
        <strain evidence="1">ChiBcec8-14828</strain>
    </source>
</reference>
<organism evidence="1 2">
    <name type="scientific">Candidatus Ruthenibacterium avium</name>
    <dbReference type="NCBI Taxonomy" id="2838751"/>
    <lineage>
        <taxon>Bacteria</taxon>
        <taxon>Bacillati</taxon>
        <taxon>Bacillota</taxon>
        <taxon>Clostridia</taxon>
        <taxon>Eubacteriales</taxon>
        <taxon>Oscillospiraceae</taxon>
        <taxon>Ruthenibacterium</taxon>
    </lineage>
</organism>
<dbReference type="AlphaFoldDB" id="A0A9D2M1W3"/>
<reference evidence="1" key="2">
    <citation type="submission" date="2021-04" db="EMBL/GenBank/DDBJ databases">
        <authorList>
            <person name="Gilroy R."/>
        </authorList>
    </citation>
    <scope>NUCLEOTIDE SEQUENCE</scope>
    <source>
        <strain evidence="1">ChiBcec8-14828</strain>
    </source>
</reference>
<evidence type="ECO:0000313" key="2">
    <source>
        <dbReference type="Proteomes" id="UP000824209"/>
    </source>
</evidence>
<gene>
    <name evidence="1" type="ORF">H9943_02810</name>
</gene>
<dbReference type="InterPro" id="IPR058705">
    <property type="entry name" value="A_ENA"/>
</dbReference>
<protein>
    <submittedName>
        <fullName evidence="1">Uncharacterized protein</fullName>
    </submittedName>
</protein>
<comment type="caution">
    <text evidence="1">The sequence shown here is derived from an EMBL/GenBank/DDBJ whole genome shotgun (WGS) entry which is preliminary data.</text>
</comment>
<name>A0A9D2M1W3_9FIRM</name>
<sequence length="96" mass="10679">MSTPIITTSNNPVSMSQAITDLIESIAMQEASMSCILAAEAQKIQKALTMEISLDQLLNVNDTAMNMVQTINDLEHTLRDKLEFVSNNLYYPSRDV</sequence>
<dbReference type="EMBL" id="DWYA01000028">
    <property type="protein sequence ID" value="HJB39309.1"/>
    <property type="molecule type" value="Genomic_DNA"/>
</dbReference>
<proteinExistence type="predicted"/>
<dbReference type="Pfam" id="PF26595">
    <property type="entry name" value="A_ENA"/>
    <property type="match status" value="1"/>
</dbReference>